<reference evidence="11" key="1">
    <citation type="submission" date="2017-03" db="EMBL/GenBank/DDBJ databases">
        <title>Phytopthora megakarya and P. palmivora, two closely related causual agents of cacao black pod achieved similar genome size and gene model numbers by different mechanisms.</title>
        <authorList>
            <person name="Ali S."/>
            <person name="Shao J."/>
            <person name="Larry D.J."/>
            <person name="Kronmiller B."/>
            <person name="Shen D."/>
            <person name="Strem M.D."/>
            <person name="Melnick R.L."/>
            <person name="Guiltinan M.J."/>
            <person name="Tyler B.M."/>
            <person name="Meinhardt L.W."/>
            <person name="Bailey B.A."/>
        </authorList>
    </citation>
    <scope>NUCLEOTIDE SEQUENCE [LARGE SCALE GENOMIC DNA]</scope>
    <source>
        <strain evidence="11">zdho120</strain>
    </source>
</reference>
<organism evidence="10 11">
    <name type="scientific">Phytophthora megakarya</name>
    <dbReference type="NCBI Taxonomy" id="4795"/>
    <lineage>
        <taxon>Eukaryota</taxon>
        <taxon>Sar</taxon>
        <taxon>Stramenopiles</taxon>
        <taxon>Oomycota</taxon>
        <taxon>Peronosporomycetes</taxon>
        <taxon>Peronosporales</taxon>
        <taxon>Peronosporaceae</taxon>
        <taxon>Phytophthora</taxon>
    </lineage>
</organism>
<dbReference type="GO" id="GO:0003677">
    <property type="term" value="F:DNA binding"/>
    <property type="evidence" value="ECO:0007669"/>
    <property type="project" value="InterPro"/>
</dbReference>
<evidence type="ECO:0000256" key="4">
    <source>
        <dbReference type="ARBA" id="ARBA00022833"/>
    </source>
</evidence>
<comment type="caution">
    <text evidence="10">The sequence shown here is derived from an EMBL/GenBank/DDBJ whole genome shotgun (WGS) entry which is preliminary data.</text>
</comment>
<feature type="domain" description="BED-type" evidence="9">
    <location>
        <begin position="3"/>
        <end position="63"/>
    </location>
</feature>
<evidence type="ECO:0000256" key="5">
    <source>
        <dbReference type="ARBA" id="ARBA00023015"/>
    </source>
</evidence>
<dbReference type="PANTHER" id="PTHR46481:SF10">
    <property type="entry name" value="ZINC FINGER BED DOMAIN-CONTAINING PROTEIN 39"/>
    <property type="match status" value="1"/>
</dbReference>
<keyword evidence="2" id="KW-0479">Metal-binding</keyword>
<dbReference type="AlphaFoldDB" id="A0A225WXV7"/>
<protein>
    <recommendedName>
        <fullName evidence="9">BED-type domain-containing protein</fullName>
    </recommendedName>
</protein>
<keyword evidence="6" id="KW-0804">Transcription</keyword>
<keyword evidence="4" id="KW-0862">Zinc</keyword>
<proteinExistence type="predicted"/>
<evidence type="ECO:0000256" key="3">
    <source>
        <dbReference type="ARBA" id="ARBA00022771"/>
    </source>
</evidence>
<sequence>MGGKRHDIWAHFRVINPAVKGEKQHPDVQCKYCGNPIRNAQRKKNLAEHLSNPKKCGKAPHDVELELDFAELFYATGIPFRIVEDPAVKRFFAKACPSFRLPSRQRIAGPLLEEMYKKRKLDVVEQLKQQQYLALSTDGWSDANNTSIVNFMLVSPTMKPVFWSSVNTGEEEHTGVYIAACIDRVIEEVETAIGRKRAICAVVTDNARNMKSAWKEVQTTRPYVYCNGCAAHAFNLLMKDVMKISRLAGVRDDSKSVAKFVRARHGLLDRFRSQQKAILRKGESRIALSVPIPTRWYTVENNASEAFLKTKVSSAPRLLTRNF</sequence>
<dbReference type="Pfam" id="PF04937">
    <property type="entry name" value="DUF659"/>
    <property type="match status" value="1"/>
</dbReference>
<evidence type="ECO:0000256" key="2">
    <source>
        <dbReference type="ARBA" id="ARBA00022723"/>
    </source>
</evidence>
<evidence type="ECO:0000256" key="8">
    <source>
        <dbReference type="PROSITE-ProRule" id="PRU00027"/>
    </source>
</evidence>
<comment type="subcellular location">
    <subcellularLocation>
        <location evidence="1">Nucleus</location>
    </subcellularLocation>
</comment>
<dbReference type="GO" id="GO:0005634">
    <property type="term" value="C:nucleus"/>
    <property type="evidence" value="ECO:0007669"/>
    <property type="project" value="UniProtKB-SubCell"/>
</dbReference>
<keyword evidence="11" id="KW-1185">Reference proteome</keyword>
<evidence type="ECO:0000259" key="9">
    <source>
        <dbReference type="PROSITE" id="PS50808"/>
    </source>
</evidence>
<accession>A0A225WXV7</accession>
<evidence type="ECO:0000256" key="1">
    <source>
        <dbReference type="ARBA" id="ARBA00004123"/>
    </source>
</evidence>
<name>A0A225WXV7_9STRA</name>
<dbReference type="SUPFAM" id="SSF53098">
    <property type="entry name" value="Ribonuclease H-like"/>
    <property type="match status" value="1"/>
</dbReference>
<dbReference type="OrthoDB" id="103288at2759"/>
<keyword evidence="5" id="KW-0805">Transcription regulation</keyword>
<gene>
    <name evidence="10" type="ORF">PHMEG_0002930</name>
</gene>
<dbReference type="GO" id="GO:0008270">
    <property type="term" value="F:zinc ion binding"/>
    <property type="evidence" value="ECO:0007669"/>
    <property type="project" value="UniProtKB-KW"/>
</dbReference>
<evidence type="ECO:0000313" key="11">
    <source>
        <dbReference type="Proteomes" id="UP000198211"/>
    </source>
</evidence>
<keyword evidence="7" id="KW-0539">Nucleus</keyword>
<evidence type="ECO:0000313" key="10">
    <source>
        <dbReference type="EMBL" id="OWZ22372.1"/>
    </source>
</evidence>
<dbReference type="InterPro" id="IPR003656">
    <property type="entry name" value="Znf_BED"/>
</dbReference>
<dbReference type="InterPro" id="IPR012337">
    <property type="entry name" value="RNaseH-like_sf"/>
</dbReference>
<keyword evidence="3 8" id="KW-0863">Zinc-finger</keyword>
<dbReference type="InterPro" id="IPR007021">
    <property type="entry name" value="DUF659"/>
</dbReference>
<dbReference type="EMBL" id="NBNE01000142">
    <property type="protein sequence ID" value="OWZ22372.1"/>
    <property type="molecule type" value="Genomic_DNA"/>
</dbReference>
<dbReference type="PANTHER" id="PTHR46481">
    <property type="entry name" value="ZINC FINGER BED DOMAIN-CONTAINING PROTEIN 4"/>
    <property type="match status" value="1"/>
</dbReference>
<dbReference type="Proteomes" id="UP000198211">
    <property type="component" value="Unassembled WGS sequence"/>
</dbReference>
<dbReference type="InterPro" id="IPR052035">
    <property type="entry name" value="ZnF_BED_domain_contain"/>
</dbReference>
<evidence type="ECO:0000256" key="6">
    <source>
        <dbReference type="ARBA" id="ARBA00023163"/>
    </source>
</evidence>
<dbReference type="PROSITE" id="PS50808">
    <property type="entry name" value="ZF_BED"/>
    <property type="match status" value="1"/>
</dbReference>
<evidence type="ECO:0000256" key="7">
    <source>
        <dbReference type="ARBA" id="ARBA00023242"/>
    </source>
</evidence>